<evidence type="ECO:0000313" key="4">
    <source>
        <dbReference type="Proteomes" id="UP000199727"/>
    </source>
</evidence>
<dbReference type="InterPro" id="IPR051330">
    <property type="entry name" value="Phosphatase_reg/MetRdx"/>
</dbReference>
<dbReference type="Proteomes" id="UP000199727">
    <property type="component" value="Unassembled WGS sequence"/>
</dbReference>
<dbReference type="OrthoDB" id="10253878at2759"/>
<evidence type="ECO:0000256" key="2">
    <source>
        <dbReference type="SAM" id="MobiDB-lite"/>
    </source>
</evidence>
<evidence type="ECO:0000313" key="3">
    <source>
        <dbReference type="EMBL" id="OXG13645.1"/>
    </source>
</evidence>
<dbReference type="GO" id="GO:0031929">
    <property type="term" value="P:TOR signaling"/>
    <property type="evidence" value="ECO:0007669"/>
    <property type="project" value="TreeGrafter"/>
</dbReference>
<dbReference type="AlphaFoldDB" id="A0A854Q6U5"/>
<evidence type="ECO:0008006" key="5">
    <source>
        <dbReference type="Google" id="ProtNLM"/>
    </source>
</evidence>
<comment type="caution">
    <text evidence="3">The sequence shown here is derived from an EMBL/GenBank/DDBJ whole genome shotgun (WGS) entry which is preliminary data.</text>
</comment>
<dbReference type="PANTHER" id="PTHR21021:SF16">
    <property type="entry name" value="TIP41-LIKE PROTEIN"/>
    <property type="match status" value="1"/>
</dbReference>
<dbReference type="EMBL" id="AMKT01000078">
    <property type="protein sequence ID" value="OXG13645.1"/>
    <property type="molecule type" value="Genomic_DNA"/>
</dbReference>
<reference evidence="3 4" key="1">
    <citation type="submission" date="2017-06" db="EMBL/GenBank/DDBJ databases">
        <title>Global population genomics of the pathogenic fungus Cryptococcus neoformans var. grubii.</title>
        <authorList>
            <person name="Cuomo C."/>
            <person name="Litvintseva A."/>
            <person name="Chen Y."/>
            <person name="Young S."/>
            <person name="Zeng Q."/>
            <person name="Chapman S."/>
            <person name="Gujja S."/>
            <person name="Saif S."/>
            <person name="Birren B."/>
        </authorList>
    </citation>
    <scope>NUCLEOTIDE SEQUENCE [LARGE SCALE GENOMIC DNA]</scope>
    <source>
        <strain evidence="3 4">Tu259-1</strain>
    </source>
</reference>
<protein>
    <recommendedName>
        <fullName evidence="5">Signal transduction-related protein</fullName>
    </recommendedName>
</protein>
<name>A0A854Q6U5_CRYNE</name>
<accession>A0A854Q6U5</accession>
<evidence type="ECO:0000256" key="1">
    <source>
        <dbReference type="ARBA" id="ARBA00006658"/>
    </source>
</evidence>
<feature type="region of interest" description="Disordered" evidence="2">
    <location>
        <begin position="328"/>
        <end position="348"/>
    </location>
</feature>
<organism evidence="3 4">
    <name type="scientific">Cryptococcus neoformans Tu259-1</name>
    <dbReference type="NCBI Taxonomy" id="1230072"/>
    <lineage>
        <taxon>Eukaryota</taxon>
        <taxon>Fungi</taxon>
        <taxon>Dikarya</taxon>
        <taxon>Basidiomycota</taxon>
        <taxon>Agaricomycotina</taxon>
        <taxon>Tremellomycetes</taxon>
        <taxon>Tremellales</taxon>
        <taxon>Cryptococcaceae</taxon>
        <taxon>Cryptococcus</taxon>
        <taxon>Cryptococcus neoformans species complex</taxon>
    </lineage>
</organism>
<dbReference type="GO" id="GO:0005829">
    <property type="term" value="C:cytosol"/>
    <property type="evidence" value="ECO:0007669"/>
    <property type="project" value="TreeGrafter"/>
</dbReference>
<comment type="similarity">
    <text evidence="1">Belongs to the TIP41 family.</text>
</comment>
<dbReference type="PANTHER" id="PTHR21021">
    <property type="entry name" value="GAF/PUTATIVE CYTOSKELETAL PROTEIN"/>
    <property type="match status" value="1"/>
</dbReference>
<feature type="compositionally biased region" description="Polar residues" evidence="2">
    <location>
        <begin position="22"/>
        <end position="33"/>
    </location>
</feature>
<dbReference type="Pfam" id="PF04176">
    <property type="entry name" value="TIP41"/>
    <property type="match status" value="1"/>
</dbReference>
<proteinExistence type="inferred from homology"/>
<feature type="region of interest" description="Disordered" evidence="2">
    <location>
        <begin position="1"/>
        <end position="33"/>
    </location>
</feature>
<gene>
    <name evidence="3" type="ORF">C361_05784</name>
</gene>
<sequence length="453" mass="49857">MESTYAMSHLPPITSAPAKHLQQPTNNPPYSVQTGRNVHSITIGPWSIVSTKKPILNGKEIEAAEKSLNLPLPEMTFGNNSLSLVYNPATPSPLDSTAASRPTAVSPEAHISLSFKTLDALAGVATGEGWEERVGGGVLVSMAEKWGKNKSWATTDNTSLPAAGVFDVPVPSKPVKPHDWTYSTCYAGSVAGPSTFEPSSTHSLPLPLLARQDPVLDQILYYEDVPLYEDELHDNGESILNARIRVMPHSFFILARLFVRVDNVLFRIYDVRVYHAFGSDEIIREVSGMEAGYDTVKQFLEKPSDLSPLTNPNWVYGVMTQLSNLPVRAPAHRRSSSSSSRHGKPWPGLGKKVGVLKLPKAGVDEIGEGLDKVQLRFTTSTRNNSLPNTPPFPFCSSCFFRHITNDLCPFLSILRTLRGYNPRPGGGIIHLPTIRIHHHFHFTKKLKRKVGSK</sequence>
<dbReference type="InterPro" id="IPR007303">
    <property type="entry name" value="TIP41-like"/>
</dbReference>